<sequence length="289" mass="30862">MLVAPLMTPLIATGLGLVQGNFDLLQTAAKSMWRGVAIGLILGILLRVVIPGSELTQEVESRGSANILDLFIAFFAGAAAAYAMARPKMSGALPGVAIAVALVPPLTSSGIAIGSQDWMIALGAFILLLTNLVMIVLGSALVFRLHGLKTKDLEEGVALTMKRIFTGLIGAGVLAMAPLGYRLIDQVREGQSKPAAFPLAEELWYAVNSRVDEEKGVELMRAIRAGVERPGDVYIYLIADRPVRQLLLDDIDKLVKHHMGEETISIVKASQSAAILPITKEAPTFSRPQ</sequence>
<feature type="transmembrane region" description="Helical" evidence="1">
    <location>
        <begin position="65"/>
        <end position="85"/>
    </location>
</feature>
<accession>A0A2S7U1Z6</accession>
<dbReference type="OrthoDB" id="9790659at2"/>
<organism evidence="2 3">
    <name type="scientific">Rubritalea profundi</name>
    <dbReference type="NCBI Taxonomy" id="1658618"/>
    <lineage>
        <taxon>Bacteria</taxon>
        <taxon>Pseudomonadati</taxon>
        <taxon>Verrucomicrobiota</taxon>
        <taxon>Verrucomicrobiia</taxon>
        <taxon>Verrucomicrobiales</taxon>
        <taxon>Rubritaleaceae</taxon>
        <taxon>Rubritalea</taxon>
    </lineage>
</organism>
<keyword evidence="1" id="KW-0812">Transmembrane</keyword>
<evidence type="ECO:0000313" key="3">
    <source>
        <dbReference type="Proteomes" id="UP000239907"/>
    </source>
</evidence>
<dbReference type="Pfam" id="PF04087">
    <property type="entry name" value="DUF389"/>
    <property type="match status" value="1"/>
</dbReference>
<feature type="transmembrane region" description="Helical" evidence="1">
    <location>
        <begin position="119"/>
        <end position="143"/>
    </location>
</feature>
<dbReference type="EMBL" id="MQWA01000001">
    <property type="protein sequence ID" value="PQJ28362.1"/>
    <property type="molecule type" value="Genomic_DNA"/>
</dbReference>
<name>A0A2S7U1Z6_9BACT</name>
<keyword evidence="1" id="KW-1133">Transmembrane helix</keyword>
<dbReference type="Proteomes" id="UP000239907">
    <property type="component" value="Unassembled WGS sequence"/>
</dbReference>
<reference evidence="2 3" key="1">
    <citation type="submission" date="2016-12" db="EMBL/GenBank/DDBJ databases">
        <title>Study of bacterial adaptation to deep sea.</title>
        <authorList>
            <person name="Song J."/>
            <person name="Yoshizawa S."/>
            <person name="Kogure K."/>
        </authorList>
    </citation>
    <scope>NUCLEOTIDE SEQUENCE [LARGE SCALE GENOMIC DNA]</scope>
    <source>
        <strain evidence="2 3">SAORIC-165</strain>
    </source>
</reference>
<evidence type="ECO:0000313" key="2">
    <source>
        <dbReference type="EMBL" id="PQJ28362.1"/>
    </source>
</evidence>
<keyword evidence="3" id="KW-1185">Reference proteome</keyword>
<dbReference type="AlphaFoldDB" id="A0A2S7U1Z6"/>
<protein>
    <recommendedName>
        <fullName evidence="4">TIGR00341 family protein</fullName>
    </recommendedName>
</protein>
<feature type="transmembrane region" description="Helical" evidence="1">
    <location>
        <begin position="92"/>
        <end position="113"/>
    </location>
</feature>
<evidence type="ECO:0008006" key="4">
    <source>
        <dbReference type="Google" id="ProtNLM"/>
    </source>
</evidence>
<dbReference type="PANTHER" id="PTHR20992:SF9">
    <property type="entry name" value="AT15442P-RELATED"/>
    <property type="match status" value="1"/>
</dbReference>
<proteinExistence type="predicted"/>
<evidence type="ECO:0000256" key="1">
    <source>
        <dbReference type="SAM" id="Phobius"/>
    </source>
</evidence>
<keyword evidence="1" id="KW-0472">Membrane</keyword>
<feature type="transmembrane region" description="Helical" evidence="1">
    <location>
        <begin position="32"/>
        <end position="50"/>
    </location>
</feature>
<dbReference type="InterPro" id="IPR005240">
    <property type="entry name" value="DUF389"/>
</dbReference>
<gene>
    <name evidence="2" type="ORF">BSZ32_07435</name>
</gene>
<dbReference type="PANTHER" id="PTHR20992">
    <property type="entry name" value="AT15442P-RELATED"/>
    <property type="match status" value="1"/>
</dbReference>
<comment type="caution">
    <text evidence="2">The sequence shown here is derived from an EMBL/GenBank/DDBJ whole genome shotgun (WGS) entry which is preliminary data.</text>
</comment>
<feature type="transmembrane region" description="Helical" evidence="1">
    <location>
        <begin position="164"/>
        <end position="184"/>
    </location>
</feature>